<proteinExistence type="predicted"/>
<organism evidence="1 2">
    <name type="scientific">Granulicatella seriolae</name>
    <dbReference type="NCBI Taxonomy" id="2967226"/>
    <lineage>
        <taxon>Bacteria</taxon>
        <taxon>Bacillati</taxon>
        <taxon>Bacillota</taxon>
        <taxon>Bacilli</taxon>
        <taxon>Lactobacillales</taxon>
        <taxon>Carnobacteriaceae</taxon>
        <taxon>Granulicatella</taxon>
    </lineage>
</organism>
<evidence type="ECO:0000313" key="1">
    <source>
        <dbReference type="EMBL" id="MCQ9210872.1"/>
    </source>
</evidence>
<reference evidence="1" key="1">
    <citation type="submission" date="2022-07" db="EMBL/GenBank/DDBJ databases">
        <authorList>
            <person name="Jung M.-Y."/>
            <person name="Lee M."/>
        </authorList>
    </citation>
    <scope>NUCLEOTIDE SEQUENCE</scope>
    <source>
        <strain evidence="1">S8</strain>
    </source>
</reference>
<evidence type="ECO:0000313" key="2">
    <source>
        <dbReference type="Proteomes" id="UP001059480"/>
    </source>
</evidence>
<reference evidence="1" key="3">
    <citation type="journal article" date="2023" name="Microbiol. Resour. Announc.">
        <title>Draft Genome Sequence of Granulicatella sp. Strain S8, Isolated from a Marine Fish, Seriola quinqueradiata.</title>
        <authorList>
            <person name="Lee M."/>
            <person name="Farooq A."/>
            <person name="Jeong J.B."/>
            <person name="Jung M.Y."/>
        </authorList>
    </citation>
    <scope>NUCLEOTIDE SEQUENCE</scope>
    <source>
        <strain evidence="1">S8</strain>
    </source>
</reference>
<dbReference type="EMBL" id="JANHNZ010000017">
    <property type="protein sequence ID" value="MCQ9210872.1"/>
    <property type="molecule type" value="Genomic_DNA"/>
</dbReference>
<accession>A0ABT1WRH0</accession>
<comment type="caution">
    <text evidence="1">The sequence shown here is derived from an EMBL/GenBank/DDBJ whole genome shotgun (WGS) entry which is preliminary data.</text>
</comment>
<dbReference type="RefSeq" id="WP_256945983.1">
    <property type="nucleotide sequence ID" value="NZ_JANHNZ010000017.1"/>
</dbReference>
<gene>
    <name evidence="1" type="ORF">NPA36_10030</name>
</gene>
<reference evidence="1" key="2">
    <citation type="journal article" date="2023" name="Curr. Microbiol.">
        <title>Granulicatella seriolae sp. nov., a Novel Facultative Anaerobe Isolated from Yellowtail Marine Fish.</title>
        <authorList>
            <person name="Lee M."/>
            <person name="Choi Y.J."/>
            <person name="Farooq A."/>
            <person name="Jeong J.B."/>
            <person name="Jung M.Y."/>
        </authorList>
    </citation>
    <scope>NUCLEOTIDE SEQUENCE</scope>
    <source>
        <strain evidence="1">S8</strain>
    </source>
</reference>
<protein>
    <submittedName>
        <fullName evidence="1">Uncharacterized protein</fullName>
    </submittedName>
</protein>
<dbReference type="Proteomes" id="UP001059480">
    <property type="component" value="Unassembled WGS sequence"/>
</dbReference>
<name>A0ABT1WRH0_9LACT</name>
<keyword evidence="2" id="KW-1185">Reference proteome</keyword>
<sequence>MDEKLELELEDSHIIDIIGLPPIPGAHFLPKYYWHSMCNYARALGMEPVDLTEEEVEMFRIYENE</sequence>